<dbReference type="InterPro" id="IPR001940">
    <property type="entry name" value="Peptidase_S1C"/>
</dbReference>
<dbReference type="SUPFAM" id="SSF50494">
    <property type="entry name" value="Trypsin-like serine proteases"/>
    <property type="match status" value="1"/>
</dbReference>
<protein>
    <submittedName>
        <fullName evidence="7">PDZ domain-containing protein</fullName>
    </submittedName>
</protein>
<keyword evidence="5" id="KW-1133">Transmembrane helix</keyword>
<feature type="compositionally biased region" description="Polar residues" evidence="4">
    <location>
        <begin position="171"/>
        <end position="184"/>
    </location>
</feature>
<evidence type="ECO:0000313" key="7">
    <source>
        <dbReference type="EMBL" id="NJQ05492.1"/>
    </source>
</evidence>
<sequence length="505" mass="49757">MSAGTPGPNDPTHRTPPPPATPPQSDVPPRPAAAPGAPPPAAPPSSPPQAAPATGPGGPATEHGGPAAPTPPPAPGAAADNPTPPGAGNQHTGAHVPADEGIGSAGTASGGTPPPPPHGPTDGPWATFAPPPRRRRRGGLVAAVALATLIAGGIGGGAGYLLADNAGNDRATSTVNSSNGSGVQERSPESVAGIAEAALPSVVTIQAEGDREGGTGTGFVYDEEGHILTNNHVVESASQGGRLTVTFSDGESYEAELVGGAQGYDIAVLRLVDPGDRDLQPLPVGNSDDVVVGDTTVAIGAPYGLSGTVTTGIVSAKNRPVASSDGMGGRSSYMSALQTDASINPGNSGGPLLDAEGAVIGVNSAIQSNSSAPGQQAGSVGLGFAIPVNQAVRVAKDLIESGEPVYAVIGVSVGMTETSSGGAQISTEGDGQNDAVTPGGPADEAGLRPGDSIVKFGDRVIDSGPTLISEIWTYEPGDTVELTYVRDGNEQTTEITLDSRVGDQE</sequence>
<feature type="region of interest" description="Disordered" evidence="4">
    <location>
        <begin position="171"/>
        <end position="190"/>
    </location>
</feature>
<dbReference type="GO" id="GO:0006508">
    <property type="term" value="P:proteolysis"/>
    <property type="evidence" value="ECO:0007669"/>
    <property type="project" value="UniProtKB-KW"/>
</dbReference>
<dbReference type="SUPFAM" id="SSF50156">
    <property type="entry name" value="PDZ domain-like"/>
    <property type="match status" value="1"/>
</dbReference>
<dbReference type="RefSeq" id="WP_167968799.1">
    <property type="nucleotide sequence ID" value="NZ_JAAVJD010000039.1"/>
</dbReference>
<dbReference type="Gene3D" id="2.30.42.10">
    <property type="match status" value="1"/>
</dbReference>
<keyword evidence="2" id="KW-0645">Protease</keyword>
<feature type="region of interest" description="Disordered" evidence="4">
    <location>
        <begin position="419"/>
        <end position="449"/>
    </location>
</feature>
<dbReference type="PANTHER" id="PTHR43343">
    <property type="entry name" value="PEPTIDASE S12"/>
    <property type="match status" value="1"/>
</dbReference>
<feature type="domain" description="PDZ" evidence="6">
    <location>
        <begin position="409"/>
        <end position="497"/>
    </location>
</feature>
<evidence type="ECO:0000256" key="5">
    <source>
        <dbReference type="SAM" id="Phobius"/>
    </source>
</evidence>
<dbReference type="GO" id="GO:0004252">
    <property type="term" value="F:serine-type endopeptidase activity"/>
    <property type="evidence" value="ECO:0007669"/>
    <property type="project" value="InterPro"/>
</dbReference>
<dbReference type="Pfam" id="PF13180">
    <property type="entry name" value="PDZ_2"/>
    <property type="match status" value="1"/>
</dbReference>
<accession>A0A7X6CZM9</accession>
<reference evidence="7 8" key="1">
    <citation type="submission" date="2020-03" db="EMBL/GenBank/DDBJ databases">
        <title>Draft genome of Streptomyces sp. ventii, isolated from the Axial Seamount in the Pacific Ocean, and resequencing of the two type strains Streptomyces lonarensis strain NCL 716 and Streptomyces bohaiensis strain 11A07.</title>
        <authorList>
            <person name="Loughran R.M."/>
            <person name="Pfannmuller K.M."/>
            <person name="Wasson B.J."/>
            <person name="Deadmond M.C."/>
            <person name="Paddock B.E."/>
            <person name="Koyack M.J."/>
            <person name="Gallegos D.A."/>
            <person name="Mitchell E.A."/>
            <person name="Ushijima B."/>
            <person name="Saw J.H."/>
            <person name="Mcphail K.L."/>
            <person name="Videau P."/>
        </authorList>
    </citation>
    <scope>NUCLEOTIDE SEQUENCE [LARGE SCALE GENOMIC DNA]</scope>
    <source>
        <strain evidence="7 8">NCL716</strain>
    </source>
</reference>
<feature type="compositionally biased region" description="Low complexity" evidence="4">
    <location>
        <begin position="101"/>
        <end position="111"/>
    </location>
</feature>
<dbReference type="PRINTS" id="PR00834">
    <property type="entry name" value="PROTEASES2C"/>
</dbReference>
<keyword evidence="3" id="KW-0378">Hydrolase</keyword>
<comment type="similarity">
    <text evidence="1">Belongs to the peptidase S1C family.</text>
</comment>
<evidence type="ECO:0000256" key="4">
    <source>
        <dbReference type="SAM" id="MobiDB-lite"/>
    </source>
</evidence>
<gene>
    <name evidence="7" type="ORF">HCN56_07850</name>
</gene>
<feature type="region of interest" description="Disordered" evidence="4">
    <location>
        <begin position="1"/>
        <end position="134"/>
    </location>
</feature>
<feature type="compositionally biased region" description="Polar residues" evidence="4">
    <location>
        <begin position="419"/>
        <end position="430"/>
    </location>
</feature>
<dbReference type="Pfam" id="PF13365">
    <property type="entry name" value="Trypsin_2"/>
    <property type="match status" value="1"/>
</dbReference>
<organism evidence="7 8">
    <name type="scientific">Streptomyces lonarensis</name>
    <dbReference type="NCBI Taxonomy" id="700599"/>
    <lineage>
        <taxon>Bacteria</taxon>
        <taxon>Bacillati</taxon>
        <taxon>Actinomycetota</taxon>
        <taxon>Actinomycetes</taxon>
        <taxon>Kitasatosporales</taxon>
        <taxon>Streptomycetaceae</taxon>
        <taxon>Streptomyces</taxon>
    </lineage>
</organism>
<feature type="compositionally biased region" description="Low complexity" evidence="4">
    <location>
        <begin position="51"/>
        <end position="67"/>
    </location>
</feature>
<proteinExistence type="inferred from homology"/>
<dbReference type="InterPro" id="IPR043504">
    <property type="entry name" value="Peptidase_S1_PA_chymotrypsin"/>
</dbReference>
<keyword evidence="8" id="KW-1185">Reference proteome</keyword>
<dbReference type="InterPro" id="IPR036034">
    <property type="entry name" value="PDZ_sf"/>
</dbReference>
<dbReference type="Proteomes" id="UP000578686">
    <property type="component" value="Unassembled WGS sequence"/>
</dbReference>
<evidence type="ECO:0000256" key="2">
    <source>
        <dbReference type="ARBA" id="ARBA00022670"/>
    </source>
</evidence>
<feature type="transmembrane region" description="Helical" evidence="5">
    <location>
        <begin position="140"/>
        <end position="163"/>
    </location>
</feature>
<name>A0A7X6CZM9_9ACTN</name>
<evidence type="ECO:0000313" key="8">
    <source>
        <dbReference type="Proteomes" id="UP000578686"/>
    </source>
</evidence>
<keyword evidence="5" id="KW-0812">Transmembrane</keyword>
<comment type="caution">
    <text evidence="7">The sequence shown here is derived from an EMBL/GenBank/DDBJ whole genome shotgun (WGS) entry which is preliminary data.</text>
</comment>
<dbReference type="InterPro" id="IPR051201">
    <property type="entry name" value="Chloro_Bact_Ser_Proteases"/>
</dbReference>
<dbReference type="PANTHER" id="PTHR43343:SF3">
    <property type="entry name" value="PROTEASE DO-LIKE 8, CHLOROPLASTIC"/>
    <property type="match status" value="1"/>
</dbReference>
<dbReference type="EMBL" id="JAAVJD010000039">
    <property type="protein sequence ID" value="NJQ05492.1"/>
    <property type="molecule type" value="Genomic_DNA"/>
</dbReference>
<evidence type="ECO:0000259" key="6">
    <source>
        <dbReference type="Pfam" id="PF13180"/>
    </source>
</evidence>
<feature type="compositionally biased region" description="Pro residues" evidence="4">
    <location>
        <begin position="14"/>
        <end position="50"/>
    </location>
</feature>
<dbReference type="InterPro" id="IPR009003">
    <property type="entry name" value="Peptidase_S1_PA"/>
</dbReference>
<evidence type="ECO:0000256" key="3">
    <source>
        <dbReference type="ARBA" id="ARBA00022801"/>
    </source>
</evidence>
<dbReference type="InterPro" id="IPR001478">
    <property type="entry name" value="PDZ"/>
</dbReference>
<dbReference type="Gene3D" id="2.40.10.10">
    <property type="entry name" value="Trypsin-like serine proteases"/>
    <property type="match status" value="2"/>
</dbReference>
<evidence type="ECO:0000256" key="1">
    <source>
        <dbReference type="ARBA" id="ARBA00010541"/>
    </source>
</evidence>
<keyword evidence="5" id="KW-0472">Membrane</keyword>
<dbReference type="AlphaFoldDB" id="A0A7X6CZM9"/>